<reference evidence="1 2" key="1">
    <citation type="submission" date="2015-12" db="EMBL/GenBank/DDBJ databases">
        <title>Intraspecies pangenome expansion in the marine bacterium Alteromonas.</title>
        <authorList>
            <person name="Lopez-Perez M."/>
            <person name="Rodriguez-Valera F."/>
        </authorList>
    </citation>
    <scope>NUCLEOTIDE SEQUENCE [LARGE SCALE GENOMIC DNA]</scope>
    <source>
        <strain evidence="1 2">LMG 21861</strain>
    </source>
</reference>
<gene>
    <name evidence="1" type="ORF">AVL57_12470</name>
</gene>
<dbReference type="EMBL" id="CP013926">
    <property type="protein sequence ID" value="AMJ74702.1"/>
    <property type="molecule type" value="Genomic_DNA"/>
</dbReference>
<accession>A0ABN4LNT2</accession>
<evidence type="ECO:0000313" key="2">
    <source>
        <dbReference type="Proteomes" id="UP000056750"/>
    </source>
</evidence>
<protein>
    <submittedName>
        <fullName evidence="1">Uncharacterized protein</fullName>
    </submittedName>
</protein>
<dbReference type="RefSeq" id="WP_057791331.1">
    <property type="nucleotide sequence ID" value="NZ_CANLMS010000007.1"/>
</dbReference>
<organism evidence="1 2">
    <name type="scientific">Alteromonas stellipolaris</name>
    <dbReference type="NCBI Taxonomy" id="233316"/>
    <lineage>
        <taxon>Bacteria</taxon>
        <taxon>Pseudomonadati</taxon>
        <taxon>Pseudomonadota</taxon>
        <taxon>Gammaproteobacteria</taxon>
        <taxon>Alteromonadales</taxon>
        <taxon>Alteromonadaceae</taxon>
        <taxon>Alteromonas/Salinimonas group</taxon>
        <taxon>Alteromonas</taxon>
    </lineage>
</organism>
<dbReference type="Proteomes" id="UP000056750">
    <property type="component" value="Chromosome"/>
</dbReference>
<proteinExistence type="predicted"/>
<evidence type="ECO:0000313" key="1">
    <source>
        <dbReference type="EMBL" id="AMJ74702.1"/>
    </source>
</evidence>
<keyword evidence="2" id="KW-1185">Reference proteome</keyword>
<sequence>MLNQFQYLLSEITVFQDTQYGAAIKLLDYEHIDYIDDVLIEKFDVDCEFRVMDDENQKYILYFGSKFSFDEVSSVVSQINAYHQVEQKLYETV</sequence>
<name>A0ABN4LNT2_9ALTE</name>